<evidence type="ECO:0000259" key="7">
    <source>
        <dbReference type="SMART" id="SM01340"/>
    </source>
</evidence>
<dbReference type="SMART" id="SM00853">
    <property type="entry name" value="MutL_C"/>
    <property type="match status" value="1"/>
</dbReference>
<dbReference type="InterPro" id="IPR002099">
    <property type="entry name" value="MutL/Mlh/PMS"/>
</dbReference>
<accession>A0ABT1RLQ8</accession>
<dbReference type="InterPro" id="IPR020568">
    <property type="entry name" value="Ribosomal_Su5_D2-typ_SF"/>
</dbReference>
<feature type="compositionally biased region" description="Basic and acidic residues" evidence="5">
    <location>
        <begin position="335"/>
        <end position="353"/>
    </location>
</feature>
<feature type="domain" description="MutL C-terminal dimerisation" evidence="6">
    <location>
        <begin position="444"/>
        <end position="585"/>
    </location>
</feature>
<comment type="similarity">
    <text evidence="1 4">Belongs to the DNA mismatch repair MutL/HexB family.</text>
</comment>
<name>A0ABT1RLQ8_9FIRM</name>
<evidence type="ECO:0000313" key="9">
    <source>
        <dbReference type="Proteomes" id="UP001524502"/>
    </source>
</evidence>
<feature type="region of interest" description="Disordered" evidence="5">
    <location>
        <begin position="335"/>
        <end position="371"/>
    </location>
</feature>
<feature type="compositionally biased region" description="Pro residues" evidence="5">
    <location>
        <begin position="358"/>
        <end position="368"/>
    </location>
</feature>
<evidence type="ECO:0000256" key="1">
    <source>
        <dbReference type="ARBA" id="ARBA00006082"/>
    </source>
</evidence>
<dbReference type="InterPro" id="IPR020667">
    <property type="entry name" value="DNA_mismatch_repair_MutL"/>
</dbReference>
<keyword evidence="9" id="KW-1185">Reference proteome</keyword>
<dbReference type="HAMAP" id="MF_00149">
    <property type="entry name" value="DNA_mis_repair"/>
    <property type="match status" value="1"/>
</dbReference>
<comment type="caution">
    <text evidence="8">The sequence shown here is derived from an EMBL/GenBank/DDBJ whole genome shotgun (WGS) entry which is preliminary data.</text>
</comment>
<dbReference type="InterPro" id="IPR036890">
    <property type="entry name" value="HATPase_C_sf"/>
</dbReference>
<dbReference type="Proteomes" id="UP001524502">
    <property type="component" value="Unassembled WGS sequence"/>
</dbReference>
<dbReference type="InterPro" id="IPR037198">
    <property type="entry name" value="MutL_C_sf"/>
</dbReference>
<keyword evidence="8" id="KW-0378">Hydrolase</keyword>
<dbReference type="CDD" id="cd00782">
    <property type="entry name" value="MutL_Trans"/>
    <property type="match status" value="1"/>
</dbReference>
<dbReference type="Pfam" id="PF13589">
    <property type="entry name" value="HATPase_c_3"/>
    <property type="match status" value="1"/>
</dbReference>
<dbReference type="SUPFAM" id="SSF118116">
    <property type="entry name" value="DNA mismatch repair protein MutL"/>
    <property type="match status" value="1"/>
</dbReference>
<evidence type="ECO:0000313" key="8">
    <source>
        <dbReference type="EMBL" id="MCQ4635876.1"/>
    </source>
</evidence>
<dbReference type="InterPro" id="IPR014721">
    <property type="entry name" value="Ribsml_uS5_D2-typ_fold_subgr"/>
</dbReference>
<dbReference type="PANTHER" id="PTHR10073:SF12">
    <property type="entry name" value="DNA MISMATCH REPAIR PROTEIN MLH1"/>
    <property type="match status" value="1"/>
</dbReference>
<evidence type="ECO:0000256" key="5">
    <source>
        <dbReference type="SAM" id="MobiDB-lite"/>
    </source>
</evidence>
<keyword evidence="3 4" id="KW-0234">DNA repair</keyword>
<feature type="compositionally biased region" description="Basic and acidic residues" evidence="5">
    <location>
        <begin position="383"/>
        <end position="419"/>
    </location>
</feature>
<feature type="domain" description="DNA mismatch repair protein S5" evidence="7">
    <location>
        <begin position="207"/>
        <end position="325"/>
    </location>
</feature>
<dbReference type="Gene3D" id="3.30.1370.100">
    <property type="entry name" value="MutL, C-terminal domain, regulatory subdomain"/>
    <property type="match status" value="1"/>
</dbReference>
<sequence length="628" mass="70414">MIRILEKEVADKIAAGEVVDRPLSIVKELVENSIDAGASAITVEIKKGGKTYIRVTDDGSGIEADQVETAFLRHATSKISQARDLESIETLGFRGEALASISAVSRTEIITKPAAAAAGVRLVIEGSHPAEKEMTGCPDGTTIVVRDLFYNTPARQKFMKSDATESSLVIEFVSQIALAYANLKIRLISNGNLLFTTPGRGDRHKNILTVFSREISDDLIPVRAEKDYLSLEGYISGPGQSRATRKHQIFFINGRVVNSKILQKGISQAYSDKLFEGRFPVAFLFLRADPAVLDVNIHPNKREVRFNDEAFVTEFVHHALRQALLSRESIPEVKEKDLFRKEPEPAPEARKTAEAIPAPRPATVPPPAEEQVDIKKLLSTLRQEEEKKEPAIREEVASYQAKKQETGHQKEKPPAKEEPFIGGEKASKKTPRTPAPFDFDELTVTGSIFGTYITAIDETCFYLIDQHAAHERIFFEKLMDQYRNSEKHSQPIMLPIMLNVSYQVAEEHEDWVKALAQMGFSVEEFGPKTYIVKEIPMFMELAEAERFLNDFADSVSDGVKLDNIPAIEKLTMRSCKSAVKAHDYLKDSEIEQLIADLKNCENPFSCPHGRPTFIKMTQYEIEKMFKRV</sequence>
<dbReference type="GO" id="GO:0004519">
    <property type="term" value="F:endonuclease activity"/>
    <property type="evidence" value="ECO:0007669"/>
    <property type="project" value="UniProtKB-KW"/>
</dbReference>
<feature type="region of interest" description="Disordered" evidence="5">
    <location>
        <begin position="383"/>
        <end position="434"/>
    </location>
</feature>
<dbReference type="NCBIfam" id="TIGR00585">
    <property type="entry name" value="mutl"/>
    <property type="match status" value="1"/>
</dbReference>
<dbReference type="InterPro" id="IPR038973">
    <property type="entry name" value="MutL/Mlh/Pms-like"/>
</dbReference>
<dbReference type="InterPro" id="IPR013507">
    <property type="entry name" value="DNA_mismatch_S5_2-like"/>
</dbReference>
<evidence type="ECO:0000256" key="3">
    <source>
        <dbReference type="ARBA" id="ARBA00023204"/>
    </source>
</evidence>
<comment type="function">
    <text evidence="4">This protein is involved in the repair of mismatches in DNA. It is required for dam-dependent methyl-directed DNA mismatch repair. May act as a 'molecular matchmaker', a protein that promotes the formation of a stable complex between two or more DNA-binding proteins in an ATP-dependent manner without itself being part of a final effector complex.</text>
</comment>
<evidence type="ECO:0000256" key="4">
    <source>
        <dbReference type="HAMAP-Rule" id="MF_00149"/>
    </source>
</evidence>
<keyword evidence="2 4" id="KW-0227">DNA damage</keyword>
<reference evidence="8 9" key="1">
    <citation type="submission" date="2022-06" db="EMBL/GenBank/DDBJ databases">
        <title>Isolation of gut microbiota from human fecal samples.</title>
        <authorList>
            <person name="Pamer E.G."/>
            <person name="Barat B."/>
            <person name="Waligurski E."/>
            <person name="Medina S."/>
            <person name="Paddock L."/>
            <person name="Mostad J."/>
        </authorList>
    </citation>
    <scope>NUCLEOTIDE SEQUENCE [LARGE SCALE GENOMIC DNA]</scope>
    <source>
        <strain evidence="8 9">SL.3.17</strain>
    </source>
</reference>
<organism evidence="8 9">
    <name type="scientific">Anaerovorax odorimutans</name>
    <dbReference type="NCBI Taxonomy" id="109327"/>
    <lineage>
        <taxon>Bacteria</taxon>
        <taxon>Bacillati</taxon>
        <taxon>Bacillota</taxon>
        <taxon>Clostridia</taxon>
        <taxon>Peptostreptococcales</taxon>
        <taxon>Anaerovoracaceae</taxon>
        <taxon>Anaerovorax</taxon>
    </lineage>
</organism>
<proteinExistence type="inferred from homology"/>
<dbReference type="PROSITE" id="PS00058">
    <property type="entry name" value="DNA_MISMATCH_REPAIR_1"/>
    <property type="match status" value="1"/>
</dbReference>
<keyword evidence="8" id="KW-0540">Nuclease</keyword>
<dbReference type="PANTHER" id="PTHR10073">
    <property type="entry name" value="DNA MISMATCH REPAIR PROTEIN MLH, PMS, MUTL"/>
    <property type="match status" value="1"/>
</dbReference>
<dbReference type="RefSeq" id="WP_256131065.1">
    <property type="nucleotide sequence ID" value="NZ_JANFXK010000003.1"/>
</dbReference>
<dbReference type="Gene3D" id="3.30.230.10">
    <property type="match status" value="1"/>
</dbReference>
<evidence type="ECO:0000259" key="6">
    <source>
        <dbReference type="SMART" id="SM00853"/>
    </source>
</evidence>
<dbReference type="Gene3D" id="3.30.1540.20">
    <property type="entry name" value="MutL, C-terminal domain, dimerisation subdomain"/>
    <property type="match status" value="1"/>
</dbReference>
<keyword evidence="8" id="KW-0255">Endonuclease</keyword>
<dbReference type="CDD" id="cd16926">
    <property type="entry name" value="HATPase_MutL-MLH-PMS-like"/>
    <property type="match status" value="1"/>
</dbReference>
<dbReference type="InterPro" id="IPR014762">
    <property type="entry name" value="DNA_mismatch_repair_CS"/>
</dbReference>
<dbReference type="Pfam" id="PF01119">
    <property type="entry name" value="DNA_mis_repair"/>
    <property type="match status" value="1"/>
</dbReference>
<evidence type="ECO:0000256" key="2">
    <source>
        <dbReference type="ARBA" id="ARBA00022763"/>
    </source>
</evidence>
<dbReference type="Pfam" id="PF08676">
    <property type="entry name" value="MutL_C"/>
    <property type="match status" value="1"/>
</dbReference>
<dbReference type="SUPFAM" id="SSF54211">
    <property type="entry name" value="Ribosomal protein S5 domain 2-like"/>
    <property type="match status" value="1"/>
</dbReference>
<dbReference type="InterPro" id="IPR014790">
    <property type="entry name" value="MutL_C"/>
</dbReference>
<dbReference type="SUPFAM" id="SSF55874">
    <property type="entry name" value="ATPase domain of HSP90 chaperone/DNA topoisomerase II/histidine kinase"/>
    <property type="match status" value="1"/>
</dbReference>
<dbReference type="SMART" id="SM01340">
    <property type="entry name" value="DNA_mis_repair"/>
    <property type="match status" value="1"/>
</dbReference>
<protein>
    <recommendedName>
        <fullName evidence="4">DNA mismatch repair protein MutL</fullName>
    </recommendedName>
</protein>
<dbReference type="InterPro" id="IPR042121">
    <property type="entry name" value="MutL_C_regsub"/>
</dbReference>
<gene>
    <name evidence="4 8" type="primary">mutL</name>
    <name evidence="8" type="ORF">NE619_03975</name>
</gene>
<dbReference type="Gene3D" id="3.30.565.10">
    <property type="entry name" value="Histidine kinase-like ATPase, C-terminal domain"/>
    <property type="match status" value="1"/>
</dbReference>
<dbReference type="InterPro" id="IPR042120">
    <property type="entry name" value="MutL_C_dimsub"/>
</dbReference>
<dbReference type="EMBL" id="JANFXK010000003">
    <property type="protein sequence ID" value="MCQ4635876.1"/>
    <property type="molecule type" value="Genomic_DNA"/>
</dbReference>